<evidence type="ECO:0000256" key="1">
    <source>
        <dbReference type="ARBA" id="ARBA00004861"/>
    </source>
</evidence>
<keyword evidence="5 9" id="KW-0665">Pyrimidine biosynthesis</keyword>
<evidence type="ECO:0000256" key="4">
    <source>
        <dbReference type="ARBA" id="ARBA00022793"/>
    </source>
</evidence>
<dbReference type="EC" id="4.1.1.23" evidence="2 9"/>
<comment type="caution">
    <text evidence="11">The sequence shown here is derived from an EMBL/GenBank/DDBJ whole genome shotgun (WGS) entry which is preliminary data.</text>
</comment>
<keyword evidence="6 9" id="KW-0456">Lyase</keyword>
<feature type="binding site" evidence="8">
    <location>
        <position position="235"/>
    </location>
    <ligand>
        <name>substrate</name>
    </ligand>
</feature>
<feature type="binding site" evidence="8">
    <location>
        <position position="256"/>
    </location>
    <ligand>
        <name>substrate</name>
    </ligand>
</feature>
<dbReference type="GO" id="GO:0004590">
    <property type="term" value="F:orotidine-5'-phosphate decarboxylase activity"/>
    <property type="evidence" value="ECO:0007669"/>
    <property type="project" value="UniProtKB-EC"/>
</dbReference>
<evidence type="ECO:0000256" key="9">
    <source>
        <dbReference type="RuleBase" id="RU000512"/>
    </source>
</evidence>
<dbReference type="CDD" id="cd04725">
    <property type="entry name" value="OMP_decarboxylase_like"/>
    <property type="match status" value="1"/>
</dbReference>
<feature type="binding site" evidence="8">
    <location>
        <position position="167"/>
    </location>
    <ligand>
        <name>substrate</name>
    </ligand>
</feature>
<evidence type="ECO:0000313" key="12">
    <source>
        <dbReference type="Proteomes" id="UP000467840"/>
    </source>
</evidence>
<dbReference type="GO" id="GO:0005829">
    <property type="term" value="C:cytosol"/>
    <property type="evidence" value="ECO:0007669"/>
    <property type="project" value="TreeGrafter"/>
</dbReference>
<dbReference type="NCBIfam" id="TIGR01740">
    <property type="entry name" value="pyrF"/>
    <property type="match status" value="1"/>
</dbReference>
<feature type="domain" description="Orotidine 5'-phosphate decarboxylase" evidence="10">
    <location>
        <begin position="62"/>
        <end position="271"/>
    </location>
</feature>
<evidence type="ECO:0000259" key="10">
    <source>
        <dbReference type="SMART" id="SM00934"/>
    </source>
</evidence>
<dbReference type="NCBIfam" id="NF001273">
    <property type="entry name" value="PRK00230.1"/>
    <property type="match status" value="1"/>
</dbReference>
<name>A0A6A6K0E7_HEVBR</name>
<dbReference type="GO" id="GO:0044205">
    <property type="term" value="P:'de novo' UMP biosynthetic process"/>
    <property type="evidence" value="ECO:0007669"/>
    <property type="project" value="UniProtKB-UniPathway"/>
</dbReference>
<dbReference type="SUPFAM" id="SSF51366">
    <property type="entry name" value="Ribulose-phoshate binding barrel"/>
    <property type="match status" value="1"/>
</dbReference>
<feature type="active site" description="For OMPdecase activity" evidence="7">
    <location>
        <position position="115"/>
    </location>
</feature>
<feature type="binding site" evidence="8">
    <location>
        <position position="255"/>
    </location>
    <ligand>
        <name>substrate</name>
    </ligand>
</feature>
<organism evidence="11 12">
    <name type="scientific">Hevea brasiliensis</name>
    <name type="common">Para rubber tree</name>
    <name type="synonym">Siphonia brasiliensis</name>
    <dbReference type="NCBI Taxonomy" id="3981"/>
    <lineage>
        <taxon>Eukaryota</taxon>
        <taxon>Viridiplantae</taxon>
        <taxon>Streptophyta</taxon>
        <taxon>Embryophyta</taxon>
        <taxon>Tracheophyta</taxon>
        <taxon>Spermatophyta</taxon>
        <taxon>Magnoliopsida</taxon>
        <taxon>eudicotyledons</taxon>
        <taxon>Gunneridae</taxon>
        <taxon>Pentapetalae</taxon>
        <taxon>rosids</taxon>
        <taxon>fabids</taxon>
        <taxon>Malpighiales</taxon>
        <taxon>Euphorbiaceae</taxon>
        <taxon>Crotonoideae</taxon>
        <taxon>Micrandreae</taxon>
        <taxon>Hevea</taxon>
    </lineage>
</organism>
<evidence type="ECO:0000256" key="6">
    <source>
        <dbReference type="ARBA" id="ARBA00023239"/>
    </source>
</evidence>
<keyword evidence="12" id="KW-1185">Reference proteome</keyword>
<feature type="active site" description="For OMPdecase activity" evidence="7">
    <location>
        <position position="110"/>
    </location>
</feature>
<dbReference type="UniPathway" id="UPA00070">
    <property type="reaction ID" value="UER00120"/>
</dbReference>
<evidence type="ECO:0000256" key="5">
    <source>
        <dbReference type="ARBA" id="ARBA00022975"/>
    </source>
</evidence>
<proteinExistence type="inferred from homology"/>
<comment type="similarity">
    <text evidence="9">Belongs to the OMP decarboxylase family.</text>
</comment>
<feature type="binding site" evidence="8">
    <location>
        <position position="227"/>
    </location>
    <ligand>
        <name>substrate</name>
    </ligand>
</feature>
<gene>
    <name evidence="11" type="ORF">GH714_042627</name>
</gene>
<feature type="active site" description="For OMPdecase activity" evidence="7">
    <location>
        <position position="112"/>
    </location>
</feature>
<dbReference type="Pfam" id="PF00215">
    <property type="entry name" value="OMPdecase"/>
    <property type="match status" value="1"/>
</dbReference>
<evidence type="ECO:0000313" key="11">
    <source>
        <dbReference type="EMBL" id="KAF2281803.1"/>
    </source>
</evidence>
<dbReference type="InterPro" id="IPR013785">
    <property type="entry name" value="Aldolase_TIM"/>
</dbReference>
<dbReference type="GO" id="GO:0006207">
    <property type="term" value="P:'de novo' pyrimidine nucleobase biosynthetic process"/>
    <property type="evidence" value="ECO:0007669"/>
    <property type="project" value="InterPro"/>
</dbReference>
<comment type="catalytic activity">
    <reaction evidence="9">
        <text>orotidine 5'-phosphate + H(+) = UMP + CO2</text>
        <dbReference type="Rhea" id="RHEA:11596"/>
        <dbReference type="ChEBI" id="CHEBI:15378"/>
        <dbReference type="ChEBI" id="CHEBI:16526"/>
        <dbReference type="ChEBI" id="CHEBI:57538"/>
        <dbReference type="ChEBI" id="CHEBI:57865"/>
        <dbReference type="EC" id="4.1.1.23"/>
    </reaction>
</comment>
<dbReference type="PANTHER" id="PTHR32119">
    <property type="entry name" value="OROTIDINE 5'-PHOSPHATE DECARBOXYLASE"/>
    <property type="match status" value="1"/>
</dbReference>
<evidence type="ECO:0000256" key="2">
    <source>
        <dbReference type="ARBA" id="ARBA00012321"/>
    </source>
</evidence>
<protein>
    <recommendedName>
        <fullName evidence="3 9">Orotidine 5'-phosphate decarboxylase</fullName>
        <ecNumber evidence="2 9">4.1.1.23</ecNumber>
    </recommendedName>
</protein>
<keyword evidence="4 9" id="KW-0210">Decarboxylase</keyword>
<dbReference type="EMBL" id="JAAGAX010000511">
    <property type="protein sequence ID" value="KAF2281803.1"/>
    <property type="molecule type" value="Genomic_DNA"/>
</dbReference>
<reference evidence="11 12" key="1">
    <citation type="journal article" date="2020" name="Mol. Plant">
        <title>The Chromosome-Based Rubber Tree Genome Provides New Insights into Spurge Genome Evolution and Rubber Biosynthesis.</title>
        <authorList>
            <person name="Liu J."/>
            <person name="Shi C."/>
            <person name="Shi C.C."/>
            <person name="Li W."/>
            <person name="Zhang Q.J."/>
            <person name="Zhang Y."/>
            <person name="Li K."/>
            <person name="Lu H.F."/>
            <person name="Shi C."/>
            <person name="Zhu S.T."/>
            <person name="Xiao Z.Y."/>
            <person name="Nan H."/>
            <person name="Yue Y."/>
            <person name="Zhu X.G."/>
            <person name="Wu Y."/>
            <person name="Hong X.N."/>
            <person name="Fan G.Y."/>
            <person name="Tong Y."/>
            <person name="Zhang D."/>
            <person name="Mao C.L."/>
            <person name="Liu Y.L."/>
            <person name="Hao S.J."/>
            <person name="Liu W.Q."/>
            <person name="Lv M.Q."/>
            <person name="Zhang H.B."/>
            <person name="Liu Y."/>
            <person name="Hu-Tang G.R."/>
            <person name="Wang J.P."/>
            <person name="Wang J.H."/>
            <person name="Sun Y.H."/>
            <person name="Ni S.B."/>
            <person name="Chen W.B."/>
            <person name="Zhang X.C."/>
            <person name="Jiao Y.N."/>
            <person name="Eichler E.E."/>
            <person name="Li G.H."/>
            <person name="Liu X."/>
            <person name="Gao L.Z."/>
        </authorList>
    </citation>
    <scope>NUCLEOTIDE SEQUENCE [LARGE SCALE GENOMIC DNA]</scope>
    <source>
        <strain evidence="12">cv. GT1</strain>
        <tissue evidence="11">Leaf</tissue>
    </source>
</reference>
<dbReference type="SMART" id="SM00934">
    <property type="entry name" value="OMPdecase"/>
    <property type="match status" value="1"/>
</dbReference>
<dbReference type="Proteomes" id="UP000467840">
    <property type="component" value="Unassembled WGS sequence"/>
</dbReference>
<dbReference type="Gene3D" id="3.20.20.70">
    <property type="entry name" value="Aldolase class I"/>
    <property type="match status" value="1"/>
</dbReference>
<comment type="pathway">
    <text evidence="1 9">Pyrimidine metabolism; UMP biosynthesis via de novo pathway; UMP from orotate: step 2/2.</text>
</comment>
<evidence type="ECO:0000256" key="3">
    <source>
        <dbReference type="ARBA" id="ARBA00021923"/>
    </source>
</evidence>
<dbReference type="InterPro" id="IPR018089">
    <property type="entry name" value="OMPdecase_AS"/>
</dbReference>
<dbReference type="InterPro" id="IPR011060">
    <property type="entry name" value="RibuloseP-bd_barrel"/>
</dbReference>
<dbReference type="InterPro" id="IPR001754">
    <property type="entry name" value="OMPdeCOase_dom"/>
</dbReference>
<sequence length="278" mass="30192">MLSDTPPERDIEWSDVGVEGAWREIAKFVPRTGSWWRRIPRFYVPSPIGQDKFSSDDETCCRMSIADLGETVEGNIRQGCHGKTGLEFFTAYGIAGVQKVIELGVPVFLDLKLHDIPNTVVRAIHSVRGLNIAMLTIHVSGGRDMMRAAADALSETNILLAGVTILTSIGGDDFTDFGVQGSLESHVIRLVDLAVSAGLRAVVCSAHEIGAIRSRHPDVTLVVPGIRFDSGVDDQKRTKTPIDALSDGANYLVVGRPITQSPDPLAAIDEILRSIKMY</sequence>
<dbReference type="InterPro" id="IPR014732">
    <property type="entry name" value="OMPdecase"/>
</dbReference>
<evidence type="ECO:0000256" key="8">
    <source>
        <dbReference type="PIRSR" id="PIRSR614732-2"/>
    </source>
</evidence>
<dbReference type="PANTHER" id="PTHR32119:SF2">
    <property type="entry name" value="OROTIDINE 5'-PHOSPHATE DECARBOXYLASE"/>
    <property type="match status" value="1"/>
</dbReference>
<accession>A0A6A6K0E7</accession>
<evidence type="ECO:0000256" key="7">
    <source>
        <dbReference type="PIRSR" id="PIRSR614732-1"/>
    </source>
</evidence>
<dbReference type="AlphaFoldDB" id="A0A6A6K0E7"/>
<feature type="binding site" evidence="8">
    <location>
        <position position="83"/>
    </location>
    <ligand>
        <name>substrate</name>
    </ligand>
</feature>
<dbReference type="PROSITE" id="PS00156">
    <property type="entry name" value="OMPDECASE"/>
    <property type="match status" value="1"/>
</dbReference>